<keyword evidence="2" id="KW-1185">Reference proteome</keyword>
<dbReference type="RefSeq" id="WP_212531805.1">
    <property type="nucleotide sequence ID" value="NZ_JAGSOG010000197.1"/>
</dbReference>
<dbReference type="InterPro" id="IPR011330">
    <property type="entry name" value="Glyco_hydro/deAcase_b/a-brl"/>
</dbReference>
<evidence type="ECO:0000313" key="1">
    <source>
        <dbReference type="EMBL" id="MBR7837337.1"/>
    </source>
</evidence>
<accession>A0A941EVW7</accession>
<protein>
    <submittedName>
        <fullName evidence="1">Polysaccharide deacetylase family protein</fullName>
    </submittedName>
</protein>
<dbReference type="Pfam" id="PF10096">
    <property type="entry name" value="DUF2334"/>
    <property type="match status" value="1"/>
</dbReference>
<dbReference type="Gene3D" id="3.20.20.370">
    <property type="entry name" value="Glycoside hydrolase/deacetylase"/>
    <property type="match status" value="1"/>
</dbReference>
<organism evidence="1 2">
    <name type="scientific">Actinospica durhamensis</name>
    <dbReference type="NCBI Taxonomy" id="1508375"/>
    <lineage>
        <taxon>Bacteria</taxon>
        <taxon>Bacillati</taxon>
        <taxon>Actinomycetota</taxon>
        <taxon>Actinomycetes</taxon>
        <taxon>Catenulisporales</taxon>
        <taxon>Actinospicaceae</taxon>
        <taxon>Actinospica</taxon>
    </lineage>
</organism>
<dbReference type="Proteomes" id="UP000675781">
    <property type="component" value="Unassembled WGS sequence"/>
</dbReference>
<dbReference type="AlphaFoldDB" id="A0A941EVW7"/>
<dbReference type="EMBL" id="JAGSOG010000197">
    <property type="protein sequence ID" value="MBR7837337.1"/>
    <property type="molecule type" value="Genomic_DNA"/>
</dbReference>
<dbReference type="SUPFAM" id="SSF88713">
    <property type="entry name" value="Glycoside hydrolase/deacetylase"/>
    <property type="match status" value="1"/>
</dbReference>
<proteinExistence type="predicted"/>
<evidence type="ECO:0000313" key="2">
    <source>
        <dbReference type="Proteomes" id="UP000675781"/>
    </source>
</evidence>
<sequence length="261" mass="27670">MNAQPAAGPVVVSVHDIAPGTAAQTLRWLADLDARGIPATLLLVPGLWRGRRLAGDPEFVAAVLEAGERGHELALHGLHHRAVPGQGPLWRRGVAQVMARGAAEFATLPQAEATARLREGLEELAAIGVTPIGFHPPGWLISPDGVSALRSCGLRYYSTHLAVHTIPAQESADVSARIAAPALSHRPGGFGERFGVRLMTGAARRYARTGRAFRIALHPDDLAHAGLREATLRAIDEAVELGARPTTYAQLLARVLDPVDS</sequence>
<dbReference type="CDD" id="cd11374">
    <property type="entry name" value="CE4_u10"/>
    <property type="match status" value="1"/>
</dbReference>
<name>A0A941EVW7_9ACTN</name>
<dbReference type="GO" id="GO:0005975">
    <property type="term" value="P:carbohydrate metabolic process"/>
    <property type="evidence" value="ECO:0007669"/>
    <property type="project" value="InterPro"/>
</dbReference>
<gene>
    <name evidence="1" type="ORF">KDL01_28925</name>
</gene>
<comment type="caution">
    <text evidence="1">The sequence shown here is derived from an EMBL/GenBank/DDBJ whole genome shotgun (WGS) entry which is preliminary data.</text>
</comment>
<dbReference type="InterPro" id="IPR018763">
    <property type="entry name" value="DUF2334"/>
</dbReference>
<reference evidence="1" key="1">
    <citation type="submission" date="2021-04" db="EMBL/GenBank/DDBJ databases">
        <title>Genome based classification of Actinospica acidithermotolerans sp. nov., an actinobacterium isolated from an Indonesian hot spring.</title>
        <authorList>
            <person name="Kusuma A.B."/>
            <person name="Putra K.E."/>
            <person name="Nafisah S."/>
            <person name="Loh J."/>
            <person name="Nouioui I."/>
            <person name="Goodfellow M."/>
        </authorList>
    </citation>
    <scope>NUCLEOTIDE SEQUENCE</scope>
    <source>
        <strain evidence="1">CSCA 57</strain>
    </source>
</reference>